<accession>A0A0E9NRC3</accession>
<evidence type="ECO:0000256" key="1">
    <source>
        <dbReference type="SAM" id="MobiDB-lite"/>
    </source>
</evidence>
<dbReference type="AlphaFoldDB" id="A0A0E9NRC3"/>
<organism evidence="2 3">
    <name type="scientific">Saitoella complicata (strain BCRC 22490 / CBS 7301 / JCM 7358 / NBRC 10748 / NRRL Y-17804)</name>
    <dbReference type="NCBI Taxonomy" id="698492"/>
    <lineage>
        <taxon>Eukaryota</taxon>
        <taxon>Fungi</taxon>
        <taxon>Dikarya</taxon>
        <taxon>Ascomycota</taxon>
        <taxon>Taphrinomycotina</taxon>
        <taxon>Taphrinomycotina incertae sedis</taxon>
        <taxon>Saitoella</taxon>
    </lineage>
</organism>
<gene>
    <name evidence="2" type="ORF">G7K_6480-t1</name>
</gene>
<evidence type="ECO:0000313" key="2">
    <source>
        <dbReference type="EMBL" id="GAO52402.1"/>
    </source>
</evidence>
<reference evidence="2 3" key="3">
    <citation type="journal article" date="2015" name="Genome Announc.">
        <title>Draft Genome Sequence of the Archiascomycetous Yeast Saitoella complicata.</title>
        <authorList>
            <person name="Yamauchi K."/>
            <person name="Kondo S."/>
            <person name="Hamamoto M."/>
            <person name="Takahashi Y."/>
            <person name="Ogura Y."/>
            <person name="Hayashi T."/>
            <person name="Nishida H."/>
        </authorList>
    </citation>
    <scope>NUCLEOTIDE SEQUENCE [LARGE SCALE GENOMIC DNA]</scope>
    <source>
        <strain evidence="2 3">NRRL Y-17804</strain>
    </source>
</reference>
<proteinExistence type="predicted"/>
<sequence>METHPKFYILLLEINSAALKYADNYTRIINFESSDPTSEEAANLARLRNEMEKYRGLIARTPPPSSRREPSKNTITPQPGRFRTWEWSNGPVSTEAPFTAFFDAMTTRVPMNCPIIRA</sequence>
<name>A0A0E9NRC3_SAICN</name>
<comment type="caution">
    <text evidence="2">The sequence shown here is derived from an EMBL/GenBank/DDBJ whole genome shotgun (WGS) entry which is preliminary data.</text>
</comment>
<reference evidence="2 3" key="1">
    <citation type="journal article" date="2011" name="J. Gen. Appl. Microbiol.">
        <title>Draft genome sequencing of the enigmatic yeast Saitoella complicata.</title>
        <authorList>
            <person name="Nishida H."/>
            <person name="Hamamoto M."/>
            <person name="Sugiyama J."/>
        </authorList>
    </citation>
    <scope>NUCLEOTIDE SEQUENCE [LARGE SCALE GENOMIC DNA]</scope>
    <source>
        <strain evidence="2 3">NRRL Y-17804</strain>
    </source>
</reference>
<protein>
    <submittedName>
        <fullName evidence="2">Uncharacterized protein</fullName>
    </submittedName>
</protein>
<dbReference type="EMBL" id="BACD03000068">
    <property type="protein sequence ID" value="GAO52402.1"/>
    <property type="molecule type" value="Genomic_DNA"/>
</dbReference>
<feature type="region of interest" description="Disordered" evidence="1">
    <location>
        <begin position="58"/>
        <end position="88"/>
    </location>
</feature>
<keyword evidence="3" id="KW-1185">Reference proteome</keyword>
<dbReference type="Proteomes" id="UP000033140">
    <property type="component" value="Unassembled WGS sequence"/>
</dbReference>
<evidence type="ECO:0000313" key="3">
    <source>
        <dbReference type="Proteomes" id="UP000033140"/>
    </source>
</evidence>
<reference evidence="2 3" key="2">
    <citation type="journal article" date="2014" name="J. Gen. Appl. Microbiol.">
        <title>The early diverging ascomycetous budding yeast Saitoella complicata has three histone deacetylases belonging to the Clr6, Hos2, and Rpd3 lineages.</title>
        <authorList>
            <person name="Nishida H."/>
            <person name="Matsumoto T."/>
            <person name="Kondo S."/>
            <person name="Hamamoto M."/>
            <person name="Yoshikawa H."/>
        </authorList>
    </citation>
    <scope>NUCLEOTIDE SEQUENCE [LARGE SCALE GENOMIC DNA]</scope>
    <source>
        <strain evidence="2 3">NRRL Y-17804</strain>
    </source>
</reference>